<dbReference type="EMBL" id="SMGO01000001">
    <property type="protein sequence ID" value="TCK84901.1"/>
    <property type="molecule type" value="Genomic_DNA"/>
</dbReference>
<dbReference type="RefSeq" id="WP_132220649.1">
    <property type="nucleotide sequence ID" value="NZ_SMGO01000001.1"/>
</dbReference>
<organism evidence="3 4">
    <name type="scientific">Albibacterium bauzanense</name>
    <dbReference type="NCBI Taxonomy" id="653929"/>
    <lineage>
        <taxon>Bacteria</taxon>
        <taxon>Pseudomonadati</taxon>
        <taxon>Bacteroidota</taxon>
        <taxon>Sphingobacteriia</taxon>
        <taxon>Sphingobacteriales</taxon>
        <taxon>Sphingobacteriaceae</taxon>
        <taxon>Albibacterium</taxon>
    </lineage>
</organism>
<evidence type="ECO:0000259" key="1">
    <source>
        <dbReference type="Pfam" id="PF02655"/>
    </source>
</evidence>
<dbReference type="Pfam" id="PF21360">
    <property type="entry name" value="PylC-like_N"/>
    <property type="match status" value="1"/>
</dbReference>
<protein>
    <submittedName>
        <fullName evidence="3">Carbamoyl-phosphate synthase large subunit</fullName>
    </submittedName>
</protein>
<feature type="domain" description="PylC N-terminal" evidence="2">
    <location>
        <begin position="29"/>
        <end position="94"/>
    </location>
</feature>
<reference evidence="3 4" key="1">
    <citation type="submission" date="2019-03" db="EMBL/GenBank/DDBJ databases">
        <title>Genomic Encyclopedia of Archaeal and Bacterial Type Strains, Phase II (KMG-II): from individual species to whole genera.</title>
        <authorList>
            <person name="Goeker M."/>
        </authorList>
    </citation>
    <scope>NUCLEOTIDE SEQUENCE [LARGE SCALE GENOMIC DNA]</scope>
    <source>
        <strain evidence="3 4">DSM 22554</strain>
    </source>
</reference>
<dbReference type="InterPro" id="IPR003806">
    <property type="entry name" value="ATP-grasp_PylC-type"/>
</dbReference>
<accession>A0A4V2PY73</accession>
<feature type="domain" description="ATP-grasp fold PylC-type" evidence="1">
    <location>
        <begin position="112"/>
        <end position="262"/>
    </location>
</feature>
<dbReference type="AlphaFoldDB" id="A0A4V2PY73"/>
<keyword evidence="4" id="KW-1185">Reference proteome</keyword>
<comment type="caution">
    <text evidence="3">The sequence shown here is derived from an EMBL/GenBank/DDBJ whole genome shotgun (WGS) entry which is preliminary data.</text>
</comment>
<evidence type="ECO:0000313" key="4">
    <source>
        <dbReference type="Proteomes" id="UP000294616"/>
    </source>
</evidence>
<dbReference type="GO" id="GO:0046872">
    <property type="term" value="F:metal ion binding"/>
    <property type="evidence" value="ECO:0007669"/>
    <property type="project" value="InterPro"/>
</dbReference>
<dbReference type="Gene3D" id="3.40.50.20">
    <property type="match status" value="1"/>
</dbReference>
<dbReference type="GO" id="GO:0005524">
    <property type="term" value="F:ATP binding"/>
    <property type="evidence" value="ECO:0007669"/>
    <property type="project" value="InterPro"/>
</dbReference>
<gene>
    <name evidence="3" type="ORF">C8N28_0196</name>
</gene>
<proteinExistence type="predicted"/>
<dbReference type="Gene3D" id="3.30.470.20">
    <property type="entry name" value="ATP-grasp fold, B domain"/>
    <property type="match status" value="1"/>
</dbReference>
<dbReference type="Pfam" id="PF02655">
    <property type="entry name" value="ATP-grasp_3"/>
    <property type="match status" value="1"/>
</dbReference>
<evidence type="ECO:0000259" key="2">
    <source>
        <dbReference type="Pfam" id="PF21360"/>
    </source>
</evidence>
<dbReference type="OrthoDB" id="650389at2"/>
<sequence length="325" mass="37102">MDQKVVLVTGIGGNVGQGIIRNIRTLQLPIKVVGCNVTEFSAGNHLCDKFHLVPFSYEEEFIPEIIKIVEKEKIDLIIPSTDYEVYYLAKHANRIPCIIATSAFETTEIYLDKYKSFLHHQKHDIPFAKAYLPSNYNNEFAEFIAKPREGRGSRGLAINPPSYKDFSDEYMIQELFKGIEITTAFYVNKQNKLHGFINLERKLDNGATNECRVNRAYDEQLEVILEKIIRNSNIKGSANLQSIVTPEGEIMPFEVNCRISGTNSIRSNFGFEDVKYTLEEYLYNSPLSEPKIIDGVAIRIMMDVIYPNQESNSSLSDNSSKHFIY</sequence>
<dbReference type="Proteomes" id="UP000294616">
    <property type="component" value="Unassembled WGS sequence"/>
</dbReference>
<dbReference type="InterPro" id="IPR048764">
    <property type="entry name" value="PylC_N"/>
</dbReference>
<name>A0A4V2PY73_9SPHI</name>
<evidence type="ECO:0000313" key="3">
    <source>
        <dbReference type="EMBL" id="TCK84901.1"/>
    </source>
</evidence>
<dbReference type="SUPFAM" id="SSF56059">
    <property type="entry name" value="Glutathione synthetase ATP-binding domain-like"/>
    <property type="match status" value="1"/>
</dbReference>